<dbReference type="InterPro" id="IPR000884">
    <property type="entry name" value="TSP1_rpt"/>
</dbReference>
<dbReference type="PROSITE" id="PS50948">
    <property type="entry name" value="PAN"/>
    <property type="match status" value="2"/>
</dbReference>
<dbReference type="Pfam" id="PF00024">
    <property type="entry name" value="PAN_1"/>
    <property type="match status" value="2"/>
</dbReference>
<gene>
    <name evidence="3" type="ORF">WR25_26575</name>
</gene>
<accession>A0A2A2KCF6</accession>
<feature type="compositionally biased region" description="Basic and acidic residues" evidence="1">
    <location>
        <begin position="248"/>
        <end position="265"/>
    </location>
</feature>
<feature type="compositionally biased region" description="Basic and acidic residues" evidence="1">
    <location>
        <begin position="329"/>
        <end position="359"/>
    </location>
</feature>
<comment type="caution">
    <text evidence="3">The sequence shown here is derived from an EMBL/GenBank/DDBJ whole genome shotgun (WGS) entry which is preliminary data.</text>
</comment>
<feature type="compositionally biased region" description="Acidic residues" evidence="1">
    <location>
        <begin position="367"/>
        <end position="376"/>
    </location>
</feature>
<feature type="compositionally biased region" description="Basic and acidic residues" evidence="1">
    <location>
        <begin position="418"/>
        <end position="453"/>
    </location>
</feature>
<dbReference type="EMBL" id="LIAE01008950">
    <property type="protein sequence ID" value="PAV71664.1"/>
    <property type="molecule type" value="Genomic_DNA"/>
</dbReference>
<sequence>MDNTKLISTNGSVVYGDTAEEDCMRICERNRDQNGQEINCVSFTYDHKAFSCRIYTEKAKPFGTMEPTASAGMRYFEKICTQDALPRSCDNIQYIRADDSVLVGYASNISLVDTIEQCVVKCVFDSKCKSAMYFYEEGECITNSESAMTKPSSFSKDDTEKVIYFENSCYLALANIETDGKDKKVEVQKRTLPRTEDEKTTKPPIKTKDIKTTKKKITTEVQVVTTAKYTNEEEASGDEVEDVISDEKNKKKAVKTEKEARREAEAEGEDEEYVEVEEVPEQPKTTSRTTTTTTEEPTTRKPKKNMKNMEAEYEMTEVPDDDQSEWEYVDEKKEAAKMQKEKEKQKLKPERKVQKKAEIEPQPAEEHEYEETEQEQQSETNQEEKMAKKYKNHPRNYGSKTQVLPEKPESQEEYDDYEAQKKPQPKEYPEESDKESQNYRRRKPEEHKRAQLKIEKNHPIEDGENLFSEWSDWTPCNYSGERQIRRRRCLDLRRCLGALMQTRLCPAISSQPREKIEEENDSSMESVRSIVDTDGQPLSVKARKEQQQIQVPVQWQTEPAVSLRVTPPSSLSSLWTPWQEKCQEFASGQPCNNGKMIGFESRECIATDPSQCVGPFFRYCTLPC</sequence>
<feature type="domain" description="Apple" evidence="2">
    <location>
        <begin position="89"/>
        <end position="169"/>
    </location>
</feature>
<evidence type="ECO:0000259" key="2">
    <source>
        <dbReference type="PROSITE" id="PS50948"/>
    </source>
</evidence>
<dbReference type="SMART" id="SM00473">
    <property type="entry name" value="PAN_AP"/>
    <property type="match status" value="2"/>
</dbReference>
<feature type="compositionally biased region" description="Low complexity" evidence="1">
    <location>
        <begin position="284"/>
        <end position="296"/>
    </location>
</feature>
<feature type="compositionally biased region" description="Acidic residues" evidence="1">
    <location>
        <begin position="311"/>
        <end position="328"/>
    </location>
</feature>
<dbReference type="Proteomes" id="UP000218231">
    <property type="component" value="Unassembled WGS sequence"/>
</dbReference>
<evidence type="ECO:0000313" key="4">
    <source>
        <dbReference type="Proteomes" id="UP000218231"/>
    </source>
</evidence>
<dbReference type="CDD" id="cd01099">
    <property type="entry name" value="PAN_AP_HGF"/>
    <property type="match status" value="1"/>
</dbReference>
<dbReference type="InterPro" id="IPR036383">
    <property type="entry name" value="TSP1_rpt_sf"/>
</dbReference>
<feature type="region of interest" description="Disordered" evidence="1">
    <location>
        <begin position="248"/>
        <end position="453"/>
    </location>
</feature>
<feature type="domain" description="Apple" evidence="2">
    <location>
        <begin position="1"/>
        <end position="80"/>
    </location>
</feature>
<dbReference type="Gene3D" id="3.50.4.10">
    <property type="entry name" value="Hepatocyte Growth Factor"/>
    <property type="match status" value="2"/>
</dbReference>
<evidence type="ECO:0000313" key="3">
    <source>
        <dbReference type="EMBL" id="PAV71664.1"/>
    </source>
</evidence>
<proteinExistence type="predicted"/>
<dbReference type="OrthoDB" id="5867217at2759"/>
<name>A0A2A2KCF6_9BILA</name>
<dbReference type="AlphaFoldDB" id="A0A2A2KCF6"/>
<dbReference type="STRING" id="2018661.A0A2A2KCF6"/>
<dbReference type="SUPFAM" id="SSF82895">
    <property type="entry name" value="TSP-1 type 1 repeat"/>
    <property type="match status" value="1"/>
</dbReference>
<evidence type="ECO:0000256" key="1">
    <source>
        <dbReference type="SAM" id="MobiDB-lite"/>
    </source>
</evidence>
<reference evidence="3" key="1">
    <citation type="journal article" date="2017" name="Curr. Biol.">
        <title>Genome architecture and evolution of a unichromosomal asexual nematode.</title>
        <authorList>
            <person name="Fradin H."/>
            <person name="Zegar C."/>
            <person name="Gutwein M."/>
            <person name="Lucas J."/>
            <person name="Kovtun M."/>
            <person name="Corcoran D."/>
            <person name="Baugh L.R."/>
            <person name="Kiontke K."/>
            <person name="Gunsalus K."/>
            <person name="Fitch D.H."/>
            <person name="Piano F."/>
        </authorList>
    </citation>
    <scope>NUCLEOTIDE SEQUENCE [LARGE SCALE GENOMIC DNA]</scope>
    <source>
        <strain evidence="3">PF1309</strain>
    </source>
</reference>
<dbReference type="SUPFAM" id="SSF57414">
    <property type="entry name" value="Hairpin loop containing domain-like"/>
    <property type="match status" value="2"/>
</dbReference>
<dbReference type="InterPro" id="IPR003609">
    <property type="entry name" value="Pan_app"/>
</dbReference>
<protein>
    <recommendedName>
        <fullName evidence="2">Apple domain-containing protein</fullName>
    </recommendedName>
</protein>
<keyword evidence="4" id="KW-1185">Reference proteome</keyword>
<dbReference type="PROSITE" id="PS50092">
    <property type="entry name" value="TSP1"/>
    <property type="match status" value="1"/>
</dbReference>
<organism evidence="3 4">
    <name type="scientific">Diploscapter pachys</name>
    <dbReference type="NCBI Taxonomy" id="2018661"/>
    <lineage>
        <taxon>Eukaryota</taxon>
        <taxon>Metazoa</taxon>
        <taxon>Ecdysozoa</taxon>
        <taxon>Nematoda</taxon>
        <taxon>Chromadorea</taxon>
        <taxon>Rhabditida</taxon>
        <taxon>Rhabditina</taxon>
        <taxon>Rhabditomorpha</taxon>
        <taxon>Rhabditoidea</taxon>
        <taxon>Rhabditidae</taxon>
        <taxon>Diploscapter</taxon>
    </lineage>
</organism>
<feature type="compositionally biased region" description="Acidic residues" evidence="1">
    <location>
        <begin position="266"/>
        <end position="280"/>
    </location>
</feature>